<evidence type="ECO:0000313" key="2">
    <source>
        <dbReference type="Proteomes" id="UP000536179"/>
    </source>
</evidence>
<name>A0A7W5H7Y1_9BACT</name>
<organism evidence="1 2">
    <name type="scientific">Aporhodopirellula rubra</name>
    <dbReference type="NCBI Taxonomy" id="980271"/>
    <lineage>
        <taxon>Bacteria</taxon>
        <taxon>Pseudomonadati</taxon>
        <taxon>Planctomycetota</taxon>
        <taxon>Planctomycetia</taxon>
        <taxon>Pirellulales</taxon>
        <taxon>Pirellulaceae</taxon>
        <taxon>Aporhodopirellula</taxon>
    </lineage>
</organism>
<dbReference type="AlphaFoldDB" id="A0A7W5H7Y1"/>
<dbReference type="Proteomes" id="UP000536179">
    <property type="component" value="Unassembled WGS sequence"/>
</dbReference>
<accession>A0A7W5H7Y1</accession>
<evidence type="ECO:0000313" key="1">
    <source>
        <dbReference type="EMBL" id="MBB3208883.1"/>
    </source>
</evidence>
<comment type="caution">
    <text evidence="1">The sequence shown here is derived from an EMBL/GenBank/DDBJ whole genome shotgun (WGS) entry which is preliminary data.</text>
</comment>
<proteinExistence type="predicted"/>
<dbReference type="EMBL" id="JACHXU010000019">
    <property type="protein sequence ID" value="MBB3208883.1"/>
    <property type="molecule type" value="Genomic_DNA"/>
</dbReference>
<protein>
    <submittedName>
        <fullName evidence="1">Uncharacterized protein</fullName>
    </submittedName>
</protein>
<reference evidence="1 2" key="1">
    <citation type="submission" date="2020-08" db="EMBL/GenBank/DDBJ databases">
        <title>Genomic Encyclopedia of Type Strains, Phase III (KMG-III): the genomes of soil and plant-associated and newly described type strains.</title>
        <authorList>
            <person name="Whitman W."/>
        </authorList>
    </citation>
    <scope>NUCLEOTIDE SEQUENCE [LARGE SCALE GENOMIC DNA]</scope>
    <source>
        <strain evidence="1 2">CECT 8075</strain>
    </source>
</reference>
<gene>
    <name evidence="1" type="ORF">FHS27_004717</name>
</gene>
<sequence length="307" mass="34429">MCNDNLCNRDLCHDDPCHNDLEQTKLALEAGRLDEAFTLIQFALLKSSLYRHHHETQMLTDRIITELIRRGNQHFDEQRHDDAQYDADAAFQLGGPQIDIAKLKHRIAQHDREMRSPQADAMKTHAKLTGDILQVDGIGSLLLLQSDTVSIGPRSSSTQYDIVLQTEDNTEPISINRDEEDYFLRTPQQRLLSFCDSISVGRRGRLRFTKPVAASDSAILEINGVMLLRRDIRRVVLLADSLLFGRSGCHFSLPTSGPPVILQPTRDGYSLHRQGGSDVQNLKTGGSLSIEGTRFTLTTHSKSEAMV</sequence>
<dbReference type="RefSeq" id="WP_246420579.1">
    <property type="nucleotide sequence ID" value="NZ_JACHXU010000019.1"/>
</dbReference>
<keyword evidence="2" id="KW-1185">Reference proteome</keyword>